<keyword evidence="1" id="KW-0132">Cell division</keyword>
<keyword evidence="2" id="KW-0498">Mitosis</keyword>
<keyword evidence="3 5" id="KW-0195">Cyclin</keyword>
<dbReference type="STRING" id="10195.A0A3M7P150"/>
<evidence type="ECO:0000256" key="4">
    <source>
        <dbReference type="ARBA" id="ARBA00023306"/>
    </source>
</evidence>
<evidence type="ECO:0000259" key="7">
    <source>
        <dbReference type="SMART" id="SM00385"/>
    </source>
</evidence>
<dbReference type="GO" id="GO:0044772">
    <property type="term" value="P:mitotic cell cycle phase transition"/>
    <property type="evidence" value="ECO:0007669"/>
    <property type="project" value="InterPro"/>
</dbReference>
<protein>
    <submittedName>
        <fullName evidence="9">G2 mitotic-specific cyclin-B3</fullName>
    </submittedName>
</protein>
<feature type="compositionally biased region" description="Low complexity" evidence="6">
    <location>
        <begin position="114"/>
        <end position="127"/>
    </location>
</feature>
<dbReference type="Gene3D" id="1.10.472.10">
    <property type="entry name" value="Cyclin-like"/>
    <property type="match status" value="2"/>
</dbReference>
<comment type="caution">
    <text evidence="9">The sequence shown here is derived from an EMBL/GenBank/DDBJ whole genome shotgun (WGS) entry which is preliminary data.</text>
</comment>
<dbReference type="Proteomes" id="UP000276133">
    <property type="component" value="Unassembled WGS sequence"/>
</dbReference>
<feature type="region of interest" description="Disordered" evidence="6">
    <location>
        <begin position="79"/>
        <end position="127"/>
    </location>
</feature>
<evidence type="ECO:0000256" key="1">
    <source>
        <dbReference type="ARBA" id="ARBA00022618"/>
    </source>
</evidence>
<dbReference type="InterPro" id="IPR004367">
    <property type="entry name" value="Cyclin_C-dom"/>
</dbReference>
<reference evidence="9 10" key="1">
    <citation type="journal article" date="2018" name="Sci. Rep.">
        <title>Genomic signatures of local adaptation to the degree of environmental predictability in rotifers.</title>
        <authorList>
            <person name="Franch-Gras L."/>
            <person name="Hahn C."/>
            <person name="Garcia-Roger E.M."/>
            <person name="Carmona M.J."/>
            <person name="Serra M."/>
            <person name="Gomez A."/>
        </authorList>
    </citation>
    <scope>NUCLEOTIDE SEQUENCE [LARGE SCALE GENOMIC DNA]</scope>
    <source>
        <strain evidence="9">HYR1</strain>
    </source>
</reference>
<feature type="domain" description="Cyclin C-terminal" evidence="8">
    <location>
        <begin position="322"/>
        <end position="456"/>
    </location>
</feature>
<dbReference type="InterPro" id="IPR036915">
    <property type="entry name" value="Cyclin-like_sf"/>
</dbReference>
<evidence type="ECO:0000313" key="10">
    <source>
        <dbReference type="Proteomes" id="UP000276133"/>
    </source>
</evidence>
<gene>
    <name evidence="9" type="ORF">BpHYR1_025508</name>
</gene>
<dbReference type="OrthoDB" id="5590282at2759"/>
<dbReference type="GO" id="GO:0016538">
    <property type="term" value="F:cyclin-dependent protein serine/threonine kinase regulator activity"/>
    <property type="evidence" value="ECO:0007669"/>
    <property type="project" value="InterPro"/>
</dbReference>
<keyword evidence="4" id="KW-0131">Cell cycle</keyword>
<sequence>MSKLKKSNLATFTTTAFSNQAVVSINHHHQQQQTSSASCQSTTTDKAGCFQAPPQIQKKKRAALENISNSSAGLTTLSTAASHHAHKPAANPKSDQSSSNKKSRFGASVFGSQKAAKPTTTTTAAAPSNNCVRKAGVKKSREQEEELRSDVACIEQATNELDLQKEEQPEQVTGWTDIDAGDDNDEFTAADYVKQIFKYYRERESQFVVTKFLNDQPHLNKHMRSLLVDWMVEVQQQLEFNHEVLYLSVKLLDLYLSNRTILKEKLQLLGGAAMFIACKFEERMPPIIDDFIFVSDNAYDRKELIKMEIEILKTVKFDIGVPLSYTFLRRYSKCIRADMKFLTLARYILELCLQDYQFAYVHESDKACASLYLAMKMAVQFESDNAKQEIVSSQNLTATDWNETLVYFTGAFLKQFVHLVPAMNQLVKMAPQSKYNTIFKKYSHQVFHEVAKVSCLTDAQLHHLIKDCQLNSIGSQSSQ</sequence>
<evidence type="ECO:0000256" key="3">
    <source>
        <dbReference type="ARBA" id="ARBA00023127"/>
    </source>
</evidence>
<dbReference type="SMART" id="SM01332">
    <property type="entry name" value="Cyclin_C"/>
    <property type="match status" value="1"/>
</dbReference>
<evidence type="ECO:0000256" key="2">
    <source>
        <dbReference type="ARBA" id="ARBA00022776"/>
    </source>
</evidence>
<evidence type="ECO:0000313" key="9">
    <source>
        <dbReference type="EMBL" id="RMZ92882.1"/>
    </source>
</evidence>
<dbReference type="AlphaFoldDB" id="A0A3M7P150"/>
<keyword evidence="10" id="KW-1185">Reference proteome</keyword>
<dbReference type="InterPro" id="IPR046965">
    <property type="entry name" value="Cyclin_A/B-like"/>
</dbReference>
<dbReference type="InterPro" id="IPR013763">
    <property type="entry name" value="Cyclin-like_dom"/>
</dbReference>
<dbReference type="PANTHER" id="PTHR10177">
    <property type="entry name" value="CYCLINS"/>
    <property type="match status" value="1"/>
</dbReference>
<dbReference type="PIRSF" id="PIRSF001771">
    <property type="entry name" value="Cyclin_A_B_D_E"/>
    <property type="match status" value="1"/>
</dbReference>
<accession>A0A3M7P150</accession>
<dbReference type="GO" id="GO:0051301">
    <property type="term" value="P:cell division"/>
    <property type="evidence" value="ECO:0007669"/>
    <property type="project" value="UniProtKB-KW"/>
</dbReference>
<feature type="domain" description="Cyclin-like" evidence="7">
    <location>
        <begin position="229"/>
        <end position="313"/>
    </location>
</feature>
<name>A0A3M7P150_BRAPC</name>
<dbReference type="FunFam" id="1.10.472.10:FF:000001">
    <property type="entry name" value="G2/mitotic-specific cyclin"/>
    <property type="match status" value="1"/>
</dbReference>
<feature type="domain" description="Cyclin-like" evidence="7">
    <location>
        <begin position="326"/>
        <end position="428"/>
    </location>
</feature>
<comment type="similarity">
    <text evidence="5">Belongs to the cyclin family.</text>
</comment>
<dbReference type="InterPro" id="IPR039361">
    <property type="entry name" value="Cyclin"/>
</dbReference>
<evidence type="ECO:0000256" key="6">
    <source>
        <dbReference type="SAM" id="MobiDB-lite"/>
    </source>
</evidence>
<dbReference type="EMBL" id="REGN01014225">
    <property type="protein sequence ID" value="RMZ92882.1"/>
    <property type="molecule type" value="Genomic_DNA"/>
</dbReference>
<dbReference type="SUPFAM" id="SSF47954">
    <property type="entry name" value="Cyclin-like"/>
    <property type="match status" value="2"/>
</dbReference>
<dbReference type="InterPro" id="IPR006671">
    <property type="entry name" value="Cyclin_N"/>
</dbReference>
<evidence type="ECO:0000256" key="5">
    <source>
        <dbReference type="RuleBase" id="RU000383"/>
    </source>
</evidence>
<dbReference type="Pfam" id="PF00134">
    <property type="entry name" value="Cyclin_N"/>
    <property type="match status" value="1"/>
</dbReference>
<dbReference type="SMART" id="SM00385">
    <property type="entry name" value="CYCLIN"/>
    <property type="match status" value="2"/>
</dbReference>
<organism evidence="9 10">
    <name type="scientific">Brachionus plicatilis</name>
    <name type="common">Marine rotifer</name>
    <name type="synonym">Brachionus muelleri</name>
    <dbReference type="NCBI Taxonomy" id="10195"/>
    <lineage>
        <taxon>Eukaryota</taxon>
        <taxon>Metazoa</taxon>
        <taxon>Spiralia</taxon>
        <taxon>Gnathifera</taxon>
        <taxon>Rotifera</taxon>
        <taxon>Eurotatoria</taxon>
        <taxon>Monogononta</taxon>
        <taxon>Pseudotrocha</taxon>
        <taxon>Ploima</taxon>
        <taxon>Brachionidae</taxon>
        <taxon>Brachionus</taxon>
    </lineage>
</organism>
<proteinExistence type="inferred from homology"/>
<dbReference type="Pfam" id="PF02984">
    <property type="entry name" value="Cyclin_C"/>
    <property type="match status" value="1"/>
</dbReference>
<evidence type="ECO:0000259" key="8">
    <source>
        <dbReference type="SMART" id="SM01332"/>
    </source>
</evidence>